<accession>G3JT62</accession>
<evidence type="ECO:0000313" key="5">
    <source>
        <dbReference type="Proteomes" id="UP000001610"/>
    </source>
</evidence>
<evidence type="ECO:0000256" key="1">
    <source>
        <dbReference type="SAM" id="MobiDB-lite"/>
    </source>
</evidence>
<dbReference type="InterPro" id="IPR055560">
    <property type="entry name" value="DUF7136"/>
</dbReference>
<dbReference type="InParanoid" id="G3JT62"/>
<feature type="chain" id="PRO_5003446500" description="DUF7136 domain-containing protein" evidence="2">
    <location>
        <begin position="23"/>
        <end position="296"/>
    </location>
</feature>
<dbReference type="KEGG" id="cmt:CCM_08252"/>
<name>G3JT62_CORMM</name>
<dbReference type="HOGENOM" id="CLU_940139_0_0_1"/>
<reference evidence="4 5" key="1">
    <citation type="journal article" date="2011" name="Genome Biol.">
        <title>Genome sequence of the insect pathogenic fungus Cordyceps militaris, a valued traditional Chinese medicine.</title>
        <authorList>
            <person name="Zheng P."/>
            <person name="Xia Y."/>
            <person name="Xiao G."/>
            <person name="Xiong C."/>
            <person name="Hu X."/>
            <person name="Zhang S."/>
            <person name="Zheng H."/>
            <person name="Huang Y."/>
            <person name="Zhou Y."/>
            <person name="Wang S."/>
            <person name="Zhao G.P."/>
            <person name="Liu X."/>
            <person name="St Leger R.J."/>
            <person name="Wang C."/>
        </authorList>
    </citation>
    <scope>NUCLEOTIDE SEQUENCE [LARGE SCALE GENOMIC DNA]</scope>
    <source>
        <strain evidence="4 5">CM01</strain>
    </source>
</reference>
<dbReference type="OrthoDB" id="4490227at2759"/>
<dbReference type="RefSeq" id="XP_006673454.1">
    <property type="nucleotide sequence ID" value="XM_006673391.1"/>
</dbReference>
<feature type="region of interest" description="Disordered" evidence="1">
    <location>
        <begin position="249"/>
        <end position="276"/>
    </location>
</feature>
<dbReference type="VEuPathDB" id="FungiDB:CCM_08252"/>
<feature type="signal peptide" evidence="2">
    <location>
        <begin position="1"/>
        <end position="22"/>
    </location>
</feature>
<feature type="domain" description="DUF7136" evidence="3">
    <location>
        <begin position="30"/>
        <end position="232"/>
    </location>
</feature>
<dbReference type="GeneID" id="18170260"/>
<dbReference type="AlphaFoldDB" id="G3JT62"/>
<dbReference type="OMA" id="FPREDTY"/>
<dbReference type="EMBL" id="JH126405">
    <property type="protein sequence ID" value="EGX88209.1"/>
    <property type="molecule type" value="Genomic_DNA"/>
</dbReference>
<keyword evidence="2" id="KW-0732">Signal</keyword>
<evidence type="ECO:0000256" key="2">
    <source>
        <dbReference type="SAM" id="SignalP"/>
    </source>
</evidence>
<protein>
    <recommendedName>
        <fullName evidence="3">DUF7136 domain-containing protein</fullName>
    </recommendedName>
</protein>
<dbReference type="Pfam" id="PF23584">
    <property type="entry name" value="DUF7136"/>
    <property type="match status" value="1"/>
</dbReference>
<proteinExistence type="predicted"/>
<feature type="compositionally biased region" description="Low complexity" evidence="1">
    <location>
        <begin position="249"/>
        <end position="258"/>
    </location>
</feature>
<organism evidence="4 5">
    <name type="scientific">Cordyceps militaris (strain CM01)</name>
    <name type="common">Caterpillar fungus</name>
    <dbReference type="NCBI Taxonomy" id="983644"/>
    <lineage>
        <taxon>Eukaryota</taxon>
        <taxon>Fungi</taxon>
        <taxon>Dikarya</taxon>
        <taxon>Ascomycota</taxon>
        <taxon>Pezizomycotina</taxon>
        <taxon>Sordariomycetes</taxon>
        <taxon>Hypocreomycetidae</taxon>
        <taxon>Hypocreales</taxon>
        <taxon>Cordycipitaceae</taxon>
        <taxon>Cordyceps</taxon>
    </lineage>
</organism>
<dbReference type="Proteomes" id="UP000001610">
    <property type="component" value="Unassembled WGS sequence"/>
</dbReference>
<evidence type="ECO:0000313" key="4">
    <source>
        <dbReference type="EMBL" id="EGX88209.1"/>
    </source>
</evidence>
<dbReference type="eggNOG" id="ENOG502SY9I">
    <property type="taxonomic scope" value="Eukaryota"/>
</dbReference>
<keyword evidence="5" id="KW-1185">Reference proteome</keyword>
<evidence type="ECO:0000259" key="3">
    <source>
        <dbReference type="Pfam" id="PF23584"/>
    </source>
</evidence>
<sequence length="296" mass="31042">MLRNPTALAFTALLMVAQVACASFGDDANDQVGEMSIVFPQNDTYAVVSPFPVIFGYQNAPALLSYNSELSWSVQCAQGSLYGSDTINGYKYAEVPSGAYYILNSTKTLQDALPSGSKDPKGSYGSWRGAEDACALSWAFHYWTVCSKQPDDATLIQSGVGKRTGKMYFTVRPGAKLPRDAIREYQGCALKGTAEKVANTSIACPNLLTQPEAQPCNLDVKAAASSLAGAAVSPTTSFTGTSTSSIVGATTTLSSSGPSGTGGSTSPKKDSSASTVGRDSHSILWTISTCLFMLHL</sequence>
<gene>
    <name evidence="4" type="ORF">CCM_08252</name>
</gene>